<feature type="compositionally biased region" description="Polar residues" evidence="1">
    <location>
        <begin position="582"/>
        <end position="602"/>
    </location>
</feature>
<evidence type="ECO:0000313" key="3">
    <source>
        <dbReference type="Proteomes" id="UP000674179"/>
    </source>
</evidence>
<feature type="region of interest" description="Disordered" evidence="1">
    <location>
        <begin position="634"/>
        <end position="661"/>
    </location>
</feature>
<feature type="region of interest" description="Disordered" evidence="1">
    <location>
        <begin position="975"/>
        <end position="1006"/>
    </location>
</feature>
<sequence>MRRTPERVSRAPTCFSLSSASAAEGTPGTSSATSRGNGKGHETERIDLGSTAVSDTDDHKHLLQRPSSLTDIAGLTSSLLLHELSTISSYAGTSRTTVRDSAGGSVVVSGVASISSQAVLSEVPEVVRESIGTLSSCRRGDQQLSSKIPSPVAANNSAVAIPTVAGASALSPPCLSKKGRSVSQGGYPFRQLSFFWVGAAPLKLSESARRFSAPLLLSGSARAVDEDVPDVSATAVVGYTEAEDRPQSAEAAAVSIERMRSAGEKERPECADTLVNVLERGEAESATAAAPSVARGETAEDESGRDAVPPRSIVSDAESSAVVGTVQNVPKGGHNRSRALAHVTATQSSALSMCRGVSSPCALAPRCLPAEDGLCREVAPQHVGECDSGSSDSRFFSPIAALDVHLSRYAASISKEGSRLWERLGSCDDVTEDKRPDNNRGNGFSGAAQLRDGDVGLMTMSSLVKHVAVPPAVQAVLRSADATKEELWMALRTACQQCEVLQRRLARAEGALGSEGKSEMADCKERVADAWNTLTNSTAHQCRIDDANETSTSALRRHPDEEKTKAANRASTVEGAGKAESGTATAQSASPERNGSTARTAHTRANCQSKSLHQMPRHVAGLAVVAPVPVSPAYSRNAHSSTRRPTFRHGGGGSSSDASSVLRDRVSELIRRVEAERKAQLHARQSPKRHPRPDNSGLRGPTSSRDADDATPTSNGSPCASSTPSPLRGSHPSPRGAPSSNGQPARAPQKPWRIEIGSLLSSASACIASSHACNAEGAGSVGETVAPGSDGILAPPTLPAIAGVEAQAPVAQRSYNPTERGRLGHQPPSLRSSKAGGVGCNLSRGAGPQSPLQQQRQLHRRPRSASSASLESDLGMVDESVHSNGPAAAAEGLTALPVTAASTPASRPSNGLQLIGSGCRGTGCLSGSPRADCSHALPNTMQHQSGCAASTCVNAASTAVVAGVATSLSGTLPSLHSSTLSGRPGPLLSPLRSRASISSAESARLRQPQQQHALAKAHVSKAAAFRVADDADQQQTRMSPRSCNPDIAALSPTPAALEMLRQLQQEDAPVPPVTRDDQKAALRQWRREAALMKANGSVPMC</sequence>
<evidence type="ECO:0000256" key="1">
    <source>
        <dbReference type="SAM" id="MobiDB-lite"/>
    </source>
</evidence>
<feature type="compositionally biased region" description="Polar residues" evidence="1">
    <location>
        <begin position="711"/>
        <end position="725"/>
    </location>
</feature>
<feature type="region of interest" description="Disordered" evidence="1">
    <location>
        <begin position="1"/>
        <end position="43"/>
    </location>
</feature>
<feature type="region of interest" description="Disordered" evidence="1">
    <location>
        <begin position="817"/>
        <end position="872"/>
    </location>
</feature>
<feature type="compositionally biased region" description="Low complexity" evidence="1">
    <location>
        <begin position="977"/>
        <end position="1002"/>
    </location>
</feature>
<name>A0A836HSU2_LEIEN</name>
<dbReference type="KEGG" id="lenr:94175387"/>
<dbReference type="EMBL" id="JAFHKP010000012">
    <property type="protein sequence ID" value="KAG5483581.1"/>
    <property type="molecule type" value="Genomic_DNA"/>
</dbReference>
<comment type="caution">
    <text evidence="2">The sequence shown here is derived from an EMBL/GenBank/DDBJ whole genome shotgun (WGS) entry which is preliminary data.</text>
</comment>
<dbReference type="GeneID" id="94175387"/>
<feature type="region of interest" description="Disordered" evidence="1">
    <location>
        <begin position="677"/>
        <end position="749"/>
    </location>
</feature>
<gene>
    <name evidence="2" type="ORF">CUR178_08247</name>
</gene>
<feature type="compositionally biased region" description="Polar residues" evidence="1">
    <location>
        <begin position="15"/>
        <end position="36"/>
    </location>
</feature>
<evidence type="ECO:0000313" key="2">
    <source>
        <dbReference type="EMBL" id="KAG5483581.1"/>
    </source>
</evidence>
<organism evidence="2 3">
    <name type="scientific">Leishmania enriettii</name>
    <dbReference type="NCBI Taxonomy" id="5663"/>
    <lineage>
        <taxon>Eukaryota</taxon>
        <taxon>Discoba</taxon>
        <taxon>Euglenozoa</taxon>
        <taxon>Kinetoplastea</taxon>
        <taxon>Metakinetoplastina</taxon>
        <taxon>Trypanosomatida</taxon>
        <taxon>Trypanosomatidae</taxon>
        <taxon>Leishmaniinae</taxon>
        <taxon>Leishmania</taxon>
    </lineage>
</organism>
<accession>A0A836HSU2</accession>
<feature type="region of interest" description="Disordered" evidence="1">
    <location>
        <begin position="282"/>
        <end position="335"/>
    </location>
</feature>
<dbReference type="AlphaFoldDB" id="A0A836HSU2"/>
<feature type="region of interest" description="Disordered" evidence="1">
    <location>
        <begin position="545"/>
        <end position="602"/>
    </location>
</feature>
<dbReference type="Proteomes" id="UP000674179">
    <property type="component" value="Chromosome 12"/>
</dbReference>
<feature type="compositionally biased region" description="Low complexity" evidence="1">
    <location>
        <begin position="284"/>
        <end position="294"/>
    </location>
</feature>
<dbReference type="OrthoDB" id="266719at2759"/>
<dbReference type="RefSeq" id="XP_067694798.1">
    <property type="nucleotide sequence ID" value="XM_067839877.1"/>
</dbReference>
<reference evidence="2 3" key="1">
    <citation type="submission" date="2021-02" db="EMBL/GenBank/DDBJ databases">
        <title>Leishmania (Mundinia) enrietti genome sequencing and assembly.</title>
        <authorList>
            <person name="Almutairi H."/>
            <person name="Gatherer D."/>
        </authorList>
    </citation>
    <scope>NUCLEOTIDE SEQUENCE [LARGE SCALE GENOMIC DNA]</scope>
    <source>
        <strain evidence="2">CUR178</strain>
    </source>
</reference>
<proteinExistence type="predicted"/>
<protein>
    <submittedName>
        <fullName evidence="2">Uncharacterized protein</fullName>
    </submittedName>
</protein>
<keyword evidence="3" id="KW-1185">Reference proteome</keyword>